<dbReference type="Pfam" id="PF05033">
    <property type="entry name" value="Pre-SET"/>
    <property type="match status" value="1"/>
</dbReference>
<dbReference type="RefSeq" id="XP_056864741.1">
    <property type="nucleotide sequence ID" value="XM_057008761.1"/>
</dbReference>
<evidence type="ECO:0000313" key="35">
    <source>
        <dbReference type="RefSeq" id="XP_056864801.1"/>
    </source>
</evidence>
<evidence type="ECO:0000313" key="21">
    <source>
        <dbReference type="RefSeq" id="XP_056864753.1"/>
    </source>
</evidence>
<evidence type="ECO:0000256" key="6">
    <source>
        <dbReference type="ARBA" id="ARBA00022853"/>
    </source>
</evidence>
<dbReference type="GO" id="GO:0003690">
    <property type="term" value="F:double-stranded DNA binding"/>
    <property type="evidence" value="ECO:0007669"/>
    <property type="project" value="TreeGrafter"/>
</dbReference>
<dbReference type="GO" id="GO:0000775">
    <property type="term" value="C:chromosome, centromeric region"/>
    <property type="evidence" value="ECO:0007669"/>
    <property type="project" value="UniProtKB-SubCell"/>
</dbReference>
<dbReference type="PROSITE" id="PS50868">
    <property type="entry name" value="POST_SET"/>
    <property type="match status" value="1"/>
</dbReference>
<evidence type="ECO:0000313" key="30">
    <source>
        <dbReference type="RefSeq" id="XP_056864788.1"/>
    </source>
</evidence>
<feature type="domain" description="SET" evidence="11">
    <location>
        <begin position="604"/>
        <end position="745"/>
    </location>
</feature>
<dbReference type="RefSeq" id="XP_056864764.1">
    <property type="nucleotide sequence ID" value="XM_057008784.1"/>
</dbReference>
<dbReference type="RefSeq" id="XP_056864769.1">
    <property type="nucleotide sequence ID" value="XM_057008789.1"/>
</dbReference>
<dbReference type="RefSeq" id="XP_056864738.1">
    <property type="nucleotide sequence ID" value="XM_057008758.1"/>
</dbReference>
<evidence type="ECO:0000256" key="10">
    <source>
        <dbReference type="SAM" id="MobiDB-lite"/>
    </source>
</evidence>
<evidence type="ECO:0000313" key="32">
    <source>
        <dbReference type="RefSeq" id="XP_056864794.1"/>
    </source>
</evidence>
<dbReference type="RefSeq" id="XP_056864753.1">
    <property type="nucleotide sequence ID" value="XM_057008773.1"/>
</dbReference>
<dbReference type="InterPro" id="IPR003616">
    <property type="entry name" value="Post-SET_dom"/>
</dbReference>
<evidence type="ECO:0000259" key="12">
    <source>
        <dbReference type="PROSITE" id="PS50867"/>
    </source>
</evidence>
<evidence type="ECO:0000313" key="20">
    <source>
        <dbReference type="RefSeq" id="XP_056864750.1"/>
    </source>
</evidence>
<dbReference type="GO" id="GO:0008270">
    <property type="term" value="F:zinc ion binding"/>
    <property type="evidence" value="ECO:0007669"/>
    <property type="project" value="InterPro"/>
</dbReference>
<feature type="compositionally biased region" description="Basic residues" evidence="10">
    <location>
        <begin position="135"/>
        <end position="151"/>
    </location>
</feature>
<evidence type="ECO:0000256" key="8">
    <source>
        <dbReference type="ARBA" id="ARBA00023328"/>
    </source>
</evidence>
<dbReference type="Pfam" id="PF02182">
    <property type="entry name" value="SAD_SRA"/>
    <property type="match status" value="1"/>
</dbReference>
<dbReference type="RefSeq" id="XP_056864792.1">
    <property type="nucleotide sequence ID" value="XM_057008812.1"/>
</dbReference>
<evidence type="ECO:0000313" key="24">
    <source>
        <dbReference type="RefSeq" id="XP_056864768.1"/>
    </source>
</evidence>
<evidence type="ECO:0000256" key="4">
    <source>
        <dbReference type="ARBA" id="ARBA00022679"/>
    </source>
</evidence>
<dbReference type="InterPro" id="IPR036987">
    <property type="entry name" value="SRA-YDG_sf"/>
</dbReference>
<evidence type="ECO:0000313" key="26">
    <source>
        <dbReference type="RefSeq" id="XP_056864774.1"/>
    </source>
</evidence>
<dbReference type="SMART" id="SM00466">
    <property type="entry name" value="SRA"/>
    <property type="match status" value="1"/>
</dbReference>
<dbReference type="InterPro" id="IPR001214">
    <property type="entry name" value="SET_dom"/>
</dbReference>
<evidence type="ECO:0000313" key="15">
    <source>
        <dbReference type="Proteomes" id="UP000504610"/>
    </source>
</evidence>
<dbReference type="GO" id="GO:0032259">
    <property type="term" value="P:methylation"/>
    <property type="evidence" value="ECO:0007669"/>
    <property type="project" value="UniProtKB-KW"/>
</dbReference>
<dbReference type="Pfam" id="PF00856">
    <property type="entry name" value="SET"/>
    <property type="match status" value="1"/>
</dbReference>
<sequence>MRFLEAEDIISLLWIWYSSHWTYFAMDKSTPFPIEATPFSYLIPSFADDDNNQMENISSPTFQGVTPLQTVGDNETHYTATPPIPIASLLQPADEEAYNTPAPSEPILVATPLHFFAPSDESNSVNVDPSIGPSKRGRGRPKGSKNSKTSKKKMETCQPNNEMVASGDNDETHKTSLSPHHLVDTNPLAIVPYDYSNNNNSLADDDVAPSSGLIKRGRGRPKGSKSAKTPMKKLKSHDPEDKTVVSCPTLDVMITEEEKENGNQELVDSVLMRFDAVRRRLVQVNCGKAVLTTAFSSFNNLGVRTNRKKRLGPVPGVEVGAIFYYWGEMCLVGLHTQMPAGIDYLLAKDGATEGLTTSVVTSGHYNDKTDELHTLVYTGQGGTDKDGKPRDQELKRGNLALKTSKEKGNDVRVIRGVEDPDDSKRKIYIYDGLYVVSDYWTEKGTTGFDEYKFNLVRKQDQPSGYATWKLAEEWRKRGLTHEDPRKGFVFEDLSLGKEKLPVPVVNEIDENDKDWPHDFTYITSPISLSTLDDVVMNHQPHACDNCQGQSCGDPTCPCIQRNGGVLPYDNRILICRKPMIYECGDLCSCPPDCKNRLTQGGLKIRVELFKTERCGWGLRSWEPIRAGTFICELVGTAKRRDEIEEDDEYVFDTSRFCKNFTWNYEPELVGENCWDQVCEAFELRSEILVSARWTGNVSRFMNHSCSANVMWQPVEFEKDGQPSVRIAFFAKKHIPPLTELRYDYGMSYDTGEVDEDGKRIFIGKKDCLCGSEKCRGSFE</sequence>
<dbReference type="PROSITE" id="PS51015">
    <property type="entry name" value="YDG"/>
    <property type="match status" value="1"/>
</dbReference>
<dbReference type="RefSeq" id="XP_056864748.1">
    <property type="nucleotide sequence ID" value="XM_057008768.1"/>
</dbReference>
<evidence type="ECO:0000313" key="19">
    <source>
        <dbReference type="RefSeq" id="XP_056864748.1"/>
    </source>
</evidence>
<feature type="domain" description="YDG" evidence="14">
    <location>
        <begin position="312"/>
        <end position="457"/>
    </location>
</feature>
<evidence type="ECO:0000313" key="31">
    <source>
        <dbReference type="RefSeq" id="XP_056864792.1"/>
    </source>
</evidence>
<evidence type="ECO:0000313" key="33">
    <source>
        <dbReference type="RefSeq" id="XP_056864796.1"/>
    </source>
</evidence>
<evidence type="ECO:0000259" key="14">
    <source>
        <dbReference type="PROSITE" id="PS51015"/>
    </source>
</evidence>
<dbReference type="RefSeq" id="XP_056864801.1">
    <property type="nucleotide sequence ID" value="XM_057008821.1"/>
</dbReference>
<evidence type="ECO:0000256" key="3">
    <source>
        <dbReference type="ARBA" id="ARBA00022603"/>
    </source>
</evidence>
<evidence type="ECO:0000256" key="1">
    <source>
        <dbReference type="ARBA" id="ARBA00004584"/>
    </source>
</evidence>
<evidence type="ECO:0000256" key="2">
    <source>
        <dbReference type="ARBA" id="ARBA00022454"/>
    </source>
</evidence>
<dbReference type="PANTHER" id="PTHR45660">
    <property type="entry name" value="HISTONE-LYSINE N-METHYLTRANSFERASE SETMAR"/>
    <property type="match status" value="1"/>
</dbReference>
<feature type="region of interest" description="Disordered" evidence="10">
    <location>
        <begin position="201"/>
        <end position="242"/>
    </location>
</feature>
<evidence type="ECO:0000259" key="13">
    <source>
        <dbReference type="PROSITE" id="PS50868"/>
    </source>
</evidence>
<dbReference type="RefSeq" id="XP_056864744.1">
    <property type="nucleotide sequence ID" value="XM_057008764.1"/>
</dbReference>
<evidence type="ECO:0000313" key="27">
    <source>
        <dbReference type="RefSeq" id="XP_056864780.1"/>
    </source>
</evidence>
<dbReference type="InterPro" id="IPR007728">
    <property type="entry name" value="Pre-SET_dom"/>
</dbReference>
<evidence type="ECO:0000313" key="34">
    <source>
        <dbReference type="RefSeq" id="XP_056864799.1"/>
    </source>
</evidence>
<feature type="domain" description="Post-SET" evidence="13">
    <location>
        <begin position="763"/>
        <end position="779"/>
    </location>
</feature>
<keyword evidence="2" id="KW-0158">Chromosome</keyword>
<dbReference type="InterPro" id="IPR015947">
    <property type="entry name" value="PUA-like_sf"/>
</dbReference>
<dbReference type="PROSITE" id="PS51575">
    <property type="entry name" value="SAM_MT43_SUVAR39_2"/>
    <property type="match status" value="1"/>
</dbReference>
<dbReference type="RefSeq" id="XP_056864794.1">
    <property type="nucleotide sequence ID" value="XM_057008814.1"/>
</dbReference>
<dbReference type="SMART" id="SM00468">
    <property type="entry name" value="PreSET"/>
    <property type="match status" value="1"/>
</dbReference>
<keyword evidence="5" id="KW-0949">S-adenosyl-L-methionine</keyword>
<evidence type="ECO:0000259" key="11">
    <source>
        <dbReference type="PROSITE" id="PS50280"/>
    </source>
</evidence>
<protein>
    <submittedName>
        <fullName evidence="16 17">Histone-lysine N-methyltransferase, H3 lysine-9 specific SUVH7</fullName>
    </submittedName>
</protein>
<dbReference type="RefSeq" id="XP_056864768.1">
    <property type="nucleotide sequence ID" value="XM_057008788.1"/>
</dbReference>
<dbReference type="KEGG" id="rsz:108859549"/>
<evidence type="ECO:0000256" key="7">
    <source>
        <dbReference type="ARBA" id="ARBA00023242"/>
    </source>
</evidence>
<dbReference type="Proteomes" id="UP000504610">
    <property type="component" value="Chromosome 1"/>
</dbReference>
<proteinExistence type="predicted"/>
<dbReference type="Gene3D" id="2.170.270.10">
    <property type="entry name" value="SET domain"/>
    <property type="match status" value="1"/>
</dbReference>
<organism evidence="15 20">
    <name type="scientific">Raphanus sativus</name>
    <name type="common">Radish</name>
    <name type="synonym">Raphanus raphanistrum var. sativus</name>
    <dbReference type="NCBI Taxonomy" id="3726"/>
    <lineage>
        <taxon>Eukaryota</taxon>
        <taxon>Viridiplantae</taxon>
        <taxon>Streptophyta</taxon>
        <taxon>Embryophyta</taxon>
        <taxon>Tracheophyta</taxon>
        <taxon>Spermatophyta</taxon>
        <taxon>Magnoliopsida</taxon>
        <taxon>eudicotyledons</taxon>
        <taxon>Gunneridae</taxon>
        <taxon>Pentapetalae</taxon>
        <taxon>rosids</taxon>
        <taxon>malvids</taxon>
        <taxon>Brassicales</taxon>
        <taxon>Brassicaceae</taxon>
        <taxon>Brassiceae</taxon>
        <taxon>Raphanus</taxon>
    </lineage>
</organism>
<dbReference type="SMART" id="SM00384">
    <property type="entry name" value="AT_hook"/>
    <property type="match status" value="2"/>
</dbReference>
<dbReference type="GO" id="GO:0042054">
    <property type="term" value="F:histone methyltransferase activity"/>
    <property type="evidence" value="ECO:0007669"/>
    <property type="project" value="InterPro"/>
</dbReference>
<dbReference type="InterPro" id="IPR003105">
    <property type="entry name" value="SRA_YDG"/>
</dbReference>
<name>A0A9W3DLJ9_RAPSA</name>
<evidence type="ECO:0000313" key="22">
    <source>
        <dbReference type="RefSeq" id="XP_056864757.1"/>
    </source>
</evidence>
<keyword evidence="7 9" id="KW-0539">Nucleus</keyword>
<feature type="domain" description="Pre-SET" evidence="12">
    <location>
        <begin position="547"/>
        <end position="601"/>
    </location>
</feature>
<keyword evidence="15" id="KW-1185">Reference proteome</keyword>
<comment type="subcellular location">
    <subcellularLocation>
        <location evidence="1">Chromosome</location>
        <location evidence="1">Centromere</location>
    </subcellularLocation>
    <subcellularLocation>
        <location evidence="9">Nucleus</location>
    </subcellularLocation>
</comment>
<dbReference type="SUPFAM" id="SSF88697">
    <property type="entry name" value="PUA domain-like"/>
    <property type="match status" value="1"/>
</dbReference>
<feature type="region of interest" description="Disordered" evidence="10">
    <location>
        <begin position="118"/>
        <end position="181"/>
    </location>
</feature>
<keyword evidence="6" id="KW-0156">Chromatin regulator</keyword>
<dbReference type="PROSITE" id="PS50280">
    <property type="entry name" value="SET"/>
    <property type="match status" value="1"/>
</dbReference>
<keyword evidence="4" id="KW-0808">Transferase</keyword>
<accession>A0A9W3DLJ9</accession>
<dbReference type="RefSeq" id="XP_056864786.1">
    <property type="nucleotide sequence ID" value="XM_057008806.1"/>
</dbReference>
<dbReference type="RefSeq" id="XP_056864757.1">
    <property type="nucleotide sequence ID" value="XM_057008777.1"/>
</dbReference>
<evidence type="ECO:0000313" key="23">
    <source>
        <dbReference type="RefSeq" id="XP_056864764.1"/>
    </source>
</evidence>
<evidence type="ECO:0000313" key="18">
    <source>
        <dbReference type="RefSeq" id="XP_056864744.1"/>
    </source>
</evidence>
<dbReference type="InterPro" id="IPR046341">
    <property type="entry name" value="SET_dom_sf"/>
</dbReference>
<dbReference type="RefSeq" id="XP_056864782.1">
    <property type="nucleotide sequence ID" value="XM_057008802.1"/>
</dbReference>
<dbReference type="RefSeq" id="XP_056864799.1">
    <property type="nucleotide sequence ID" value="XM_057008819.1"/>
</dbReference>
<dbReference type="PANTHER" id="PTHR45660:SF50">
    <property type="entry name" value="SET DOMAIN-CONTAINING PROTEIN"/>
    <property type="match status" value="1"/>
</dbReference>
<dbReference type="AlphaFoldDB" id="A0A9W3DLJ9"/>
<dbReference type="SMART" id="SM00317">
    <property type="entry name" value="SET"/>
    <property type="match status" value="1"/>
</dbReference>
<dbReference type="GeneID" id="108859549"/>
<gene>
    <name evidence="16 17 18 19 20 21 22 23 24 25 26 27 28 29 30 31 32 33 34 35" type="primary">LOC108859549</name>
</gene>
<evidence type="ECO:0000256" key="9">
    <source>
        <dbReference type="PROSITE-ProRule" id="PRU00358"/>
    </source>
</evidence>
<dbReference type="InterPro" id="IPR025794">
    <property type="entry name" value="H3-K9-MeTrfase_plant"/>
</dbReference>
<dbReference type="InterPro" id="IPR051357">
    <property type="entry name" value="H3K9_HMTase_SUVAR3-9"/>
</dbReference>
<dbReference type="RefSeq" id="XP_056864796.1">
    <property type="nucleotide sequence ID" value="XM_057008816.1"/>
</dbReference>
<evidence type="ECO:0000313" key="25">
    <source>
        <dbReference type="RefSeq" id="XP_056864769.1"/>
    </source>
</evidence>
<dbReference type="RefSeq" id="XP_056864780.1">
    <property type="nucleotide sequence ID" value="XM_057008800.1"/>
</dbReference>
<dbReference type="RefSeq" id="XP_056864788.1">
    <property type="nucleotide sequence ID" value="XM_057008808.1"/>
</dbReference>
<dbReference type="OrthoDB" id="616263at2759"/>
<dbReference type="PROSITE" id="PS50867">
    <property type="entry name" value="PRE_SET"/>
    <property type="match status" value="1"/>
</dbReference>
<dbReference type="RefSeq" id="XP_056864774.1">
    <property type="nucleotide sequence ID" value="XM_057008794.1"/>
</dbReference>
<dbReference type="Gene3D" id="2.30.280.10">
    <property type="entry name" value="SRA-YDG"/>
    <property type="match status" value="1"/>
</dbReference>
<reference evidence="16 17" key="2">
    <citation type="submission" date="2025-04" db="UniProtKB">
        <authorList>
            <consortium name="RefSeq"/>
        </authorList>
    </citation>
    <scope>IDENTIFICATION</scope>
    <source>
        <tissue evidence="16 17">Leaf</tissue>
    </source>
</reference>
<evidence type="ECO:0000256" key="5">
    <source>
        <dbReference type="ARBA" id="ARBA00022691"/>
    </source>
</evidence>
<evidence type="ECO:0000313" key="17">
    <source>
        <dbReference type="RefSeq" id="XP_056864741.1"/>
    </source>
</evidence>
<evidence type="ECO:0000313" key="29">
    <source>
        <dbReference type="RefSeq" id="XP_056864786.1"/>
    </source>
</evidence>
<reference evidence="15" key="1">
    <citation type="journal article" date="2019" name="Database">
        <title>The radish genome database (RadishGD): an integrated information resource for radish genomics.</title>
        <authorList>
            <person name="Yu H.J."/>
            <person name="Baek S."/>
            <person name="Lee Y.J."/>
            <person name="Cho A."/>
            <person name="Mun J.H."/>
        </authorList>
    </citation>
    <scope>NUCLEOTIDE SEQUENCE [LARGE SCALE GENOMIC DNA]</scope>
    <source>
        <strain evidence="15">cv. WK10039</strain>
    </source>
</reference>
<dbReference type="GO" id="GO:0005634">
    <property type="term" value="C:nucleus"/>
    <property type="evidence" value="ECO:0007669"/>
    <property type="project" value="UniProtKB-SubCell"/>
</dbReference>
<evidence type="ECO:0000313" key="28">
    <source>
        <dbReference type="RefSeq" id="XP_056864782.1"/>
    </source>
</evidence>
<dbReference type="InterPro" id="IPR017956">
    <property type="entry name" value="AT_hook_DNA-bd_motif"/>
</dbReference>
<keyword evidence="3" id="KW-0489">Methyltransferase</keyword>
<dbReference type="RefSeq" id="XP_056864750.1">
    <property type="nucleotide sequence ID" value="XM_057008770.1"/>
</dbReference>
<feature type="compositionally biased region" description="Basic residues" evidence="10">
    <location>
        <begin position="215"/>
        <end position="235"/>
    </location>
</feature>
<keyword evidence="8" id="KW-0137">Centromere</keyword>
<evidence type="ECO:0000313" key="16">
    <source>
        <dbReference type="RefSeq" id="XP_056864738.1"/>
    </source>
</evidence>
<dbReference type="SUPFAM" id="SSF82199">
    <property type="entry name" value="SET domain"/>
    <property type="match status" value="1"/>
</dbReference>